<dbReference type="Pfam" id="PF05426">
    <property type="entry name" value="Alginate_lyase"/>
    <property type="match status" value="1"/>
</dbReference>
<keyword evidence="2 4" id="KW-0456">Lyase</keyword>
<dbReference type="AlphaFoldDB" id="A0A1M6BIC6"/>
<accession>A0A1M6BIC6</accession>
<dbReference type="Proteomes" id="UP000184192">
    <property type="component" value="Unassembled WGS sequence"/>
</dbReference>
<dbReference type="InterPro" id="IPR008397">
    <property type="entry name" value="Alginate_lyase_dom"/>
</dbReference>
<organism evidence="4 5">
    <name type="scientific">Bacteroides stercorirosoris</name>
    <dbReference type="NCBI Taxonomy" id="871324"/>
    <lineage>
        <taxon>Bacteria</taxon>
        <taxon>Pseudomonadati</taxon>
        <taxon>Bacteroidota</taxon>
        <taxon>Bacteroidia</taxon>
        <taxon>Bacteroidales</taxon>
        <taxon>Bacteroidaceae</taxon>
        <taxon>Bacteroides</taxon>
    </lineage>
</organism>
<evidence type="ECO:0000256" key="2">
    <source>
        <dbReference type="ARBA" id="ARBA00023239"/>
    </source>
</evidence>
<reference evidence="5" key="1">
    <citation type="submission" date="2016-11" db="EMBL/GenBank/DDBJ databases">
        <authorList>
            <person name="Varghese N."/>
            <person name="Submissions S."/>
        </authorList>
    </citation>
    <scope>NUCLEOTIDE SEQUENCE [LARGE SCALE GENOMIC DNA]</scope>
    <source>
        <strain evidence="5">DSM 26884</strain>
    </source>
</reference>
<dbReference type="EMBL" id="FQZN01000003">
    <property type="protein sequence ID" value="SHI48530.1"/>
    <property type="molecule type" value="Genomic_DNA"/>
</dbReference>
<name>A0A1M6BIC6_9BACE</name>
<evidence type="ECO:0000256" key="1">
    <source>
        <dbReference type="ARBA" id="ARBA00022729"/>
    </source>
</evidence>
<evidence type="ECO:0000259" key="3">
    <source>
        <dbReference type="Pfam" id="PF05426"/>
    </source>
</evidence>
<keyword evidence="1" id="KW-0732">Signal</keyword>
<protein>
    <submittedName>
        <fullName evidence="4">Alginate lyase</fullName>
    </submittedName>
</protein>
<feature type="domain" description="Alginate lyase" evidence="3">
    <location>
        <begin position="108"/>
        <end position="321"/>
    </location>
</feature>
<evidence type="ECO:0000313" key="4">
    <source>
        <dbReference type="EMBL" id="SHI48530.1"/>
    </source>
</evidence>
<dbReference type="eggNOG" id="COG4733">
    <property type="taxonomic scope" value="Bacteria"/>
</dbReference>
<dbReference type="InterPro" id="IPR008929">
    <property type="entry name" value="Chondroitin_lyas"/>
</dbReference>
<dbReference type="Gene3D" id="1.50.10.100">
    <property type="entry name" value="Chondroitin AC/alginate lyase"/>
    <property type="match status" value="1"/>
</dbReference>
<dbReference type="GO" id="GO:0016829">
    <property type="term" value="F:lyase activity"/>
    <property type="evidence" value="ECO:0007669"/>
    <property type="project" value="UniProtKB-KW"/>
</dbReference>
<dbReference type="RefSeq" id="WP_025830804.1">
    <property type="nucleotide sequence ID" value="NZ_FQZN01000003.1"/>
</dbReference>
<dbReference type="GO" id="GO:0042597">
    <property type="term" value="C:periplasmic space"/>
    <property type="evidence" value="ECO:0007669"/>
    <property type="project" value="InterPro"/>
</dbReference>
<evidence type="ECO:0000313" key="5">
    <source>
        <dbReference type="Proteomes" id="UP000184192"/>
    </source>
</evidence>
<gene>
    <name evidence="4" type="ORF">SAMN05444350_1032</name>
</gene>
<keyword evidence="5" id="KW-1185">Reference proteome</keyword>
<dbReference type="SUPFAM" id="SSF48230">
    <property type="entry name" value="Chondroitin AC/alginate lyase"/>
    <property type="match status" value="1"/>
</dbReference>
<sequence>MKNILGVIFLIPIFLLTGSNKPIDAIYSKSDLSESELVKSDTFLTNEYTPSLEHPGILHNTKSIERMRTVVHKANATDPAYQTYLLMRNDYRAKSDYQLKGPYEYIARQKDYAWTKRNYEADFGAAYLNALMWIITQDESHATKVMEILTKYADKLKGIPNHNDAMLLAGFHAFQIAFALEMVSTTYDKIQQTDVDKVNNMLRNVFLPWLDNFYSIPPFSNGNWGLIVSRAYMGLAILWNDTEMYKKTIKFVLNGYDNGSFPKYIDEETGQCQESGRDQAHVQLGIGAAGSICEIAYKQGNDLYSALNNLVMKGYEYTAKFNVGHNNVPFKTWTDVTGKYSGWNTISPKARGNYRSIYGLAYNHYVIRKGLNMPYTKEMLDKNNWLGKFDGDCIDFDVFQFNDKDLNN</sequence>
<proteinExistence type="predicted"/>
<dbReference type="GeneID" id="92710824"/>